<feature type="compositionally biased region" description="Low complexity" evidence="1">
    <location>
        <begin position="443"/>
        <end position="453"/>
    </location>
</feature>
<keyword evidence="2" id="KW-0732">Signal</keyword>
<dbReference type="InterPro" id="IPR018535">
    <property type="entry name" value="DUF1996"/>
</dbReference>
<gene>
    <name evidence="4" type="ORF">DL764_003893</name>
</gene>
<evidence type="ECO:0000256" key="1">
    <source>
        <dbReference type="SAM" id="MobiDB-lite"/>
    </source>
</evidence>
<comment type="caution">
    <text evidence="4">The sequence shown here is derived from an EMBL/GenBank/DDBJ whole genome shotgun (WGS) entry which is preliminary data.</text>
</comment>
<accession>A0A4Q4TER9</accession>
<proteinExistence type="predicted"/>
<name>A0A4Q4TER9_9PEZI</name>
<evidence type="ECO:0000256" key="2">
    <source>
        <dbReference type="SAM" id="SignalP"/>
    </source>
</evidence>
<feature type="chain" id="PRO_5020460210" description="DUF1996 domain-containing protein" evidence="2">
    <location>
        <begin position="21"/>
        <end position="518"/>
    </location>
</feature>
<keyword evidence="5" id="KW-1185">Reference proteome</keyword>
<protein>
    <recommendedName>
        <fullName evidence="3">DUF1996 domain-containing protein</fullName>
    </recommendedName>
</protein>
<sequence>MVGKTLLATTVLNALTGVSAFWRMQCKGRTGLARLDPIMDHGVVSTHVHALHGSSALTKDSSSEELMNGNCTSCAVKQDMSAYWHPALYFQDDETGEFELVPQVGGMLAYYLLRNPEGDGKVKAFPKGFRMIAGSTDRREYTVGDPNEPDPPTYNWASLGQTTQSDLEQRALGFNCLNYDKPAEGSMFRHYMPTKEYLDANCKNGLRLELMFPSCWNGKDLDSEDHKSHMAYPNLVGDGQCPPGYPVRLVTLFFEVIWSTKSPLFEGRPGQFVISNGDPTGFGYHADFMTGWDEDFLQEAVDRCTNPSGQLSDCPVFMENGPLRTEAEQSQCMLEYPDPECDVDSKTGVVFKALPGNVEVIDGPGATTKSTGFFDHLTSALGFGSDKETTTHTAPTLSYAPAPSSGVIGMPGGAFIETTASSASSTSAPDFAAEAVPTPPPTTSATPLPTVTSEPGVSYQVVSTETVTQGNLVEEIVWKEAVVYVTEDSVTTTVTPAAPLEKARRSHFVRHQHHGHRV</sequence>
<dbReference type="PANTHER" id="PTHR43662">
    <property type="match status" value="1"/>
</dbReference>
<reference evidence="4 5" key="1">
    <citation type="submission" date="2018-06" db="EMBL/GenBank/DDBJ databases">
        <title>Complete Genomes of Monosporascus.</title>
        <authorList>
            <person name="Robinson A.J."/>
            <person name="Natvig D.O."/>
        </authorList>
    </citation>
    <scope>NUCLEOTIDE SEQUENCE [LARGE SCALE GENOMIC DNA]</scope>
    <source>
        <strain evidence="4 5">CBS 110550</strain>
    </source>
</reference>
<feature type="region of interest" description="Disordered" evidence="1">
    <location>
        <begin position="426"/>
        <end position="455"/>
    </location>
</feature>
<dbReference type="EMBL" id="QJNU01000173">
    <property type="protein sequence ID" value="RYP05295.1"/>
    <property type="molecule type" value="Genomic_DNA"/>
</dbReference>
<evidence type="ECO:0000259" key="3">
    <source>
        <dbReference type="Pfam" id="PF09362"/>
    </source>
</evidence>
<feature type="signal peptide" evidence="2">
    <location>
        <begin position="1"/>
        <end position="20"/>
    </location>
</feature>
<dbReference type="Proteomes" id="UP000293360">
    <property type="component" value="Unassembled WGS sequence"/>
</dbReference>
<dbReference type="OrthoDB" id="74764at2759"/>
<dbReference type="Pfam" id="PF09362">
    <property type="entry name" value="DUF1996"/>
    <property type="match status" value="1"/>
</dbReference>
<dbReference type="AlphaFoldDB" id="A0A4Q4TER9"/>
<organism evidence="4 5">
    <name type="scientific">Monosporascus ibericus</name>
    <dbReference type="NCBI Taxonomy" id="155417"/>
    <lineage>
        <taxon>Eukaryota</taxon>
        <taxon>Fungi</taxon>
        <taxon>Dikarya</taxon>
        <taxon>Ascomycota</taxon>
        <taxon>Pezizomycotina</taxon>
        <taxon>Sordariomycetes</taxon>
        <taxon>Xylariomycetidae</taxon>
        <taxon>Xylariales</taxon>
        <taxon>Xylariales incertae sedis</taxon>
        <taxon>Monosporascus</taxon>
    </lineage>
</organism>
<dbReference type="PANTHER" id="PTHR43662:SF7">
    <property type="entry name" value="DUF1996 DOMAIN-CONTAINING PROTEIN"/>
    <property type="match status" value="1"/>
</dbReference>
<feature type="domain" description="DUF1996" evidence="3">
    <location>
        <begin position="36"/>
        <end position="292"/>
    </location>
</feature>
<evidence type="ECO:0000313" key="4">
    <source>
        <dbReference type="EMBL" id="RYP05295.1"/>
    </source>
</evidence>
<evidence type="ECO:0000313" key="5">
    <source>
        <dbReference type="Proteomes" id="UP000293360"/>
    </source>
</evidence>